<evidence type="ECO:0000313" key="1">
    <source>
        <dbReference type="EMBL" id="KAL0158845.1"/>
    </source>
</evidence>
<dbReference type="PANTHER" id="PTHR47135:SF1">
    <property type="entry name" value="FIBRONECTIN TYPE III DOMAIN-CONTAINING PROTEIN 7"/>
    <property type="match status" value="1"/>
</dbReference>
<feature type="non-terminal residue" evidence="1">
    <location>
        <position position="1"/>
    </location>
</feature>
<dbReference type="AlphaFoldDB" id="A0ABD0NBC1"/>
<organism evidence="1 2">
    <name type="scientific">Cirrhinus mrigala</name>
    <name type="common">Mrigala</name>
    <dbReference type="NCBI Taxonomy" id="683832"/>
    <lineage>
        <taxon>Eukaryota</taxon>
        <taxon>Metazoa</taxon>
        <taxon>Chordata</taxon>
        <taxon>Craniata</taxon>
        <taxon>Vertebrata</taxon>
        <taxon>Euteleostomi</taxon>
        <taxon>Actinopterygii</taxon>
        <taxon>Neopterygii</taxon>
        <taxon>Teleostei</taxon>
        <taxon>Ostariophysi</taxon>
        <taxon>Cypriniformes</taxon>
        <taxon>Cyprinidae</taxon>
        <taxon>Labeoninae</taxon>
        <taxon>Labeonini</taxon>
        <taxon>Cirrhinus</taxon>
    </lineage>
</organism>
<dbReference type="PANTHER" id="PTHR47135">
    <property type="entry name" value="FIBRONECTIN TYPE III DOMAIN-CONTAINING PROTEIN 7"/>
    <property type="match status" value="1"/>
</dbReference>
<protein>
    <recommendedName>
        <fullName evidence="3">Fibronectin type-III domain-containing protein</fullName>
    </recommendedName>
</protein>
<dbReference type="InterPro" id="IPR036116">
    <property type="entry name" value="FN3_sf"/>
</dbReference>
<keyword evidence="2" id="KW-1185">Reference proteome</keyword>
<name>A0ABD0NBC1_CIRMR</name>
<accession>A0ABD0NBC1</accession>
<evidence type="ECO:0008006" key="3">
    <source>
        <dbReference type="Google" id="ProtNLM"/>
    </source>
</evidence>
<feature type="non-terminal residue" evidence="1">
    <location>
        <position position="230"/>
    </location>
</feature>
<proteinExistence type="predicted"/>
<dbReference type="Proteomes" id="UP001529510">
    <property type="component" value="Unassembled WGS sequence"/>
</dbReference>
<dbReference type="EMBL" id="JAMKFB020000023">
    <property type="protein sequence ID" value="KAL0158845.1"/>
    <property type="molecule type" value="Genomic_DNA"/>
</dbReference>
<gene>
    <name evidence="1" type="ORF">M9458_046921</name>
</gene>
<evidence type="ECO:0000313" key="2">
    <source>
        <dbReference type="Proteomes" id="UP001529510"/>
    </source>
</evidence>
<comment type="caution">
    <text evidence="1">The sequence shown here is derived from an EMBL/GenBank/DDBJ whole genome shotgun (WGS) entry which is preliminary data.</text>
</comment>
<reference evidence="1 2" key="1">
    <citation type="submission" date="2024-05" db="EMBL/GenBank/DDBJ databases">
        <title>Genome sequencing and assembly of Indian major carp, Cirrhinus mrigala (Hamilton, 1822).</title>
        <authorList>
            <person name="Mohindra V."/>
            <person name="Chowdhury L.M."/>
            <person name="Lal K."/>
            <person name="Jena J.K."/>
        </authorList>
    </citation>
    <scope>NUCLEOTIDE SEQUENCE [LARGE SCALE GENOMIC DNA]</scope>
    <source>
        <strain evidence="1">CM1030</strain>
        <tissue evidence="1">Blood</tissue>
    </source>
</reference>
<sequence>MLKSNMTCLLASCHGIEVEVLPCTQRRLSLIWDQCCPAPPVTPPVPSIMLTAHNNVCRGAAISTSTTLNTEPCPPQNVQTHLNCTRKFWGSGIRGFPGGSQWTNSSCSVTGLICGMVYNTHVRAIGETYNSTDSETVLFTSAPCPPVSSSVTVDLNCENATVLFRWAWSGGAASYELTAISNNGYIASCISQENFCNISDLACGQTYTVRLTAISNECEVTQETGVTFQT</sequence>
<dbReference type="SUPFAM" id="SSF49265">
    <property type="entry name" value="Fibronectin type III"/>
    <property type="match status" value="1"/>
</dbReference>